<accession>A0ABV4YE36</accession>
<dbReference type="Gene3D" id="3.40.30.10">
    <property type="entry name" value="Glutaredoxin"/>
    <property type="match status" value="1"/>
</dbReference>
<evidence type="ECO:0000313" key="2">
    <source>
        <dbReference type="EMBL" id="MFB2937091.1"/>
    </source>
</evidence>
<dbReference type="PANTHER" id="PTHR30041">
    <property type="entry name" value="ARSENATE REDUCTASE"/>
    <property type="match status" value="1"/>
</dbReference>
<dbReference type="InterPro" id="IPR006660">
    <property type="entry name" value="Arsenate_reductase-like"/>
</dbReference>
<comment type="similarity">
    <text evidence="1">Belongs to the ArsC family.</text>
</comment>
<dbReference type="EMBL" id="JBHFNS010000069">
    <property type="protein sequence ID" value="MFB2937091.1"/>
    <property type="molecule type" value="Genomic_DNA"/>
</dbReference>
<sequence length="123" mass="13954">MTIQVYGIPNCGTCKKALQWLSDNNIKYDFINTKENPPSREVIETWVKTLGSKPMRNTSGQSYRALGEVKQGWTDEQWIDAFAKDAMLLKRPLFVKNGTAVLVGFREKPEIIKQKLEIGMGGF</sequence>
<dbReference type="PROSITE" id="PS51353">
    <property type="entry name" value="ARSC"/>
    <property type="match status" value="1"/>
</dbReference>
<protein>
    <submittedName>
        <fullName evidence="2">Spx/MgsR family RNA polymerase-binding regulatory protein</fullName>
    </submittedName>
</protein>
<dbReference type="CDD" id="cd02977">
    <property type="entry name" value="ArsC_family"/>
    <property type="match status" value="1"/>
</dbReference>
<keyword evidence="3" id="KW-1185">Reference proteome</keyword>
<organism evidence="2 3">
    <name type="scientific">Floridaenema fluviatile BLCC-F154</name>
    <dbReference type="NCBI Taxonomy" id="3153640"/>
    <lineage>
        <taxon>Bacteria</taxon>
        <taxon>Bacillati</taxon>
        <taxon>Cyanobacteriota</taxon>
        <taxon>Cyanophyceae</taxon>
        <taxon>Oscillatoriophycideae</taxon>
        <taxon>Aerosakkonematales</taxon>
        <taxon>Aerosakkonemataceae</taxon>
        <taxon>Floridanema</taxon>
        <taxon>Floridanema fluviatile</taxon>
    </lineage>
</organism>
<dbReference type="SUPFAM" id="SSF52833">
    <property type="entry name" value="Thioredoxin-like"/>
    <property type="match status" value="1"/>
</dbReference>
<proteinExistence type="inferred from homology"/>
<dbReference type="Proteomes" id="UP001576776">
    <property type="component" value="Unassembled WGS sequence"/>
</dbReference>
<comment type="caution">
    <text evidence="2">The sequence shown here is derived from an EMBL/GenBank/DDBJ whole genome shotgun (WGS) entry which is preliminary data.</text>
</comment>
<dbReference type="PROSITE" id="PS51354">
    <property type="entry name" value="GLUTAREDOXIN_2"/>
    <property type="match status" value="1"/>
</dbReference>
<dbReference type="InterPro" id="IPR036249">
    <property type="entry name" value="Thioredoxin-like_sf"/>
</dbReference>
<name>A0ABV4YE36_9CYAN</name>
<reference evidence="2 3" key="1">
    <citation type="submission" date="2024-09" db="EMBL/GenBank/DDBJ databases">
        <title>Floridaenema gen nov. (Aerosakkonemataceae, Aerosakkonematales ord. nov., Cyanobacteria) from benthic tropical and subtropical fresh waters, with the description of four new species.</title>
        <authorList>
            <person name="Moretto J.A."/>
            <person name="Berthold D.E."/>
            <person name="Lefler F.W."/>
            <person name="Huang I.-S."/>
            <person name="Laughinghouse H. IV."/>
        </authorList>
    </citation>
    <scope>NUCLEOTIDE SEQUENCE [LARGE SCALE GENOMIC DNA]</scope>
    <source>
        <strain evidence="2 3">BLCC-F154</strain>
    </source>
</reference>
<evidence type="ECO:0000313" key="3">
    <source>
        <dbReference type="Proteomes" id="UP001576776"/>
    </source>
</evidence>
<evidence type="ECO:0000256" key="1">
    <source>
        <dbReference type="PROSITE-ProRule" id="PRU01282"/>
    </source>
</evidence>
<dbReference type="InterPro" id="IPR006504">
    <property type="entry name" value="Tscrpt_reg_Spx/MgsR"/>
</dbReference>
<dbReference type="RefSeq" id="WP_413258583.1">
    <property type="nucleotide sequence ID" value="NZ_JBHFNS010000069.1"/>
</dbReference>
<dbReference type="NCBIfam" id="TIGR01617">
    <property type="entry name" value="arsC_related"/>
    <property type="match status" value="1"/>
</dbReference>
<dbReference type="Pfam" id="PF03960">
    <property type="entry name" value="ArsC"/>
    <property type="match status" value="1"/>
</dbReference>
<gene>
    <name evidence="2" type="ORF">ACE1B6_17725</name>
</gene>
<dbReference type="PANTHER" id="PTHR30041:SF8">
    <property type="entry name" value="PROTEIN YFFB"/>
    <property type="match status" value="1"/>
</dbReference>